<evidence type="ECO:0000313" key="6">
    <source>
        <dbReference type="Proteomes" id="UP001147747"/>
    </source>
</evidence>
<reference evidence="5" key="1">
    <citation type="submission" date="2022-12" db="EMBL/GenBank/DDBJ databases">
        <authorList>
            <person name="Petersen C."/>
        </authorList>
    </citation>
    <scope>NUCLEOTIDE SEQUENCE</scope>
    <source>
        <strain evidence="5">IBT 29677</strain>
    </source>
</reference>
<comment type="similarity">
    <text evidence="1">Belongs to the transferase hexapeptide repeat family.</text>
</comment>
<evidence type="ECO:0000256" key="3">
    <source>
        <dbReference type="ARBA" id="ARBA00023315"/>
    </source>
</evidence>
<dbReference type="PANTHER" id="PTHR23416">
    <property type="entry name" value="SIALIC ACID SYNTHASE-RELATED"/>
    <property type="match status" value="1"/>
</dbReference>
<dbReference type="OrthoDB" id="25818at2759"/>
<evidence type="ECO:0000259" key="4">
    <source>
        <dbReference type="Pfam" id="PF12464"/>
    </source>
</evidence>
<name>A0A9X0BFB9_9EURO</name>
<protein>
    <recommendedName>
        <fullName evidence="4">Maltose/galactoside acetyltransferase domain-containing protein</fullName>
    </recommendedName>
</protein>
<dbReference type="InterPro" id="IPR024688">
    <property type="entry name" value="Mac_dom"/>
</dbReference>
<proteinExistence type="inferred from homology"/>
<dbReference type="AlphaFoldDB" id="A0A9X0BFB9"/>
<keyword evidence="6" id="KW-1185">Reference proteome</keyword>
<keyword evidence="3" id="KW-0012">Acyltransferase</keyword>
<dbReference type="FunFam" id="2.160.10.10:FF:000025">
    <property type="entry name" value="Hexapeptide-repeat containing-acetyltransferase"/>
    <property type="match status" value="1"/>
</dbReference>
<dbReference type="InterPro" id="IPR011004">
    <property type="entry name" value="Trimer_LpxA-like_sf"/>
</dbReference>
<dbReference type="SUPFAM" id="SSF51161">
    <property type="entry name" value="Trimeric LpxA-like enzymes"/>
    <property type="match status" value="1"/>
</dbReference>
<evidence type="ECO:0000256" key="2">
    <source>
        <dbReference type="ARBA" id="ARBA00022679"/>
    </source>
</evidence>
<evidence type="ECO:0000256" key="1">
    <source>
        <dbReference type="ARBA" id="ARBA00007274"/>
    </source>
</evidence>
<gene>
    <name evidence="5" type="ORF">N7509_000061</name>
</gene>
<dbReference type="RefSeq" id="XP_056494809.1">
    <property type="nucleotide sequence ID" value="XM_056624708.1"/>
</dbReference>
<reference evidence="5" key="2">
    <citation type="journal article" date="2023" name="IMA Fungus">
        <title>Comparative genomic study of the Penicillium genus elucidates a diverse pangenome and 15 lateral gene transfer events.</title>
        <authorList>
            <person name="Petersen C."/>
            <person name="Sorensen T."/>
            <person name="Nielsen M.R."/>
            <person name="Sondergaard T.E."/>
            <person name="Sorensen J.L."/>
            <person name="Fitzpatrick D.A."/>
            <person name="Frisvad J.C."/>
            <person name="Nielsen K.L."/>
        </authorList>
    </citation>
    <scope>NUCLEOTIDE SEQUENCE</scope>
    <source>
        <strain evidence="5">IBT 29677</strain>
    </source>
</reference>
<dbReference type="GO" id="GO:0016407">
    <property type="term" value="F:acetyltransferase activity"/>
    <property type="evidence" value="ECO:0007669"/>
    <property type="project" value="InterPro"/>
</dbReference>
<dbReference type="CDD" id="cd03357">
    <property type="entry name" value="LbH_MAT_GAT"/>
    <property type="match status" value="1"/>
</dbReference>
<organism evidence="5 6">
    <name type="scientific">Penicillium cosmopolitanum</name>
    <dbReference type="NCBI Taxonomy" id="1131564"/>
    <lineage>
        <taxon>Eukaryota</taxon>
        <taxon>Fungi</taxon>
        <taxon>Dikarya</taxon>
        <taxon>Ascomycota</taxon>
        <taxon>Pezizomycotina</taxon>
        <taxon>Eurotiomycetes</taxon>
        <taxon>Eurotiomycetidae</taxon>
        <taxon>Eurotiales</taxon>
        <taxon>Aspergillaceae</taxon>
        <taxon>Penicillium</taxon>
    </lineage>
</organism>
<evidence type="ECO:0000313" key="5">
    <source>
        <dbReference type="EMBL" id="KAJ5414963.1"/>
    </source>
</evidence>
<keyword evidence="2" id="KW-0808">Transferase</keyword>
<dbReference type="Pfam" id="PF12464">
    <property type="entry name" value="Mac"/>
    <property type="match status" value="1"/>
</dbReference>
<dbReference type="Proteomes" id="UP001147747">
    <property type="component" value="Unassembled WGS sequence"/>
</dbReference>
<dbReference type="InterPro" id="IPR001451">
    <property type="entry name" value="Hexapep"/>
</dbReference>
<dbReference type="GO" id="GO:0008374">
    <property type="term" value="F:O-acyltransferase activity"/>
    <property type="evidence" value="ECO:0007669"/>
    <property type="project" value="TreeGrafter"/>
</dbReference>
<comment type="caution">
    <text evidence="5">The sequence shown here is derived from an EMBL/GenBank/DDBJ whole genome shotgun (WGS) entry which is preliminary data.</text>
</comment>
<dbReference type="InterPro" id="IPR051159">
    <property type="entry name" value="Hexapeptide_acetyltransf"/>
</dbReference>
<dbReference type="EMBL" id="JAPZBU010000001">
    <property type="protein sequence ID" value="KAJ5414963.1"/>
    <property type="molecule type" value="Genomic_DNA"/>
</dbReference>
<dbReference type="Gene3D" id="2.160.10.10">
    <property type="entry name" value="Hexapeptide repeat proteins"/>
    <property type="match status" value="1"/>
</dbReference>
<dbReference type="PANTHER" id="PTHR23416:SF77">
    <property type="entry name" value="O-ACETYLTRANSFERASE, PUTATIVE (AFU_ORTHOLOGUE AFUA_3G03380)-RELATED"/>
    <property type="match status" value="1"/>
</dbReference>
<dbReference type="Pfam" id="PF00132">
    <property type="entry name" value="Hexapep"/>
    <property type="match status" value="1"/>
</dbReference>
<accession>A0A9X0BFB9</accession>
<feature type="domain" description="Maltose/galactoside acetyltransferase" evidence="4">
    <location>
        <begin position="30"/>
        <end position="88"/>
    </location>
</feature>
<dbReference type="GeneID" id="81363688"/>
<sequence length="226" mass="24499">MIPKTNKNLEVIAKARGLQNICSGEEYEQMISGCLYTPLAPELIEGRSRARQLTGEFTAFLYGDFTSRKTAHQRELELVLKKLFGCTGQSIYIEPPLFVDYGCNISIGENFYANFHLTILDCGLVVIGNNVEIGPNVSIITGEHHTMIEERRANRGYEFARAVFIGDDCWIGAGAIILAGVTVGSGCTIGAGSVVKANIPPFSLAVGVPAQVIRSIQQDTTVKDIA</sequence>